<name>A0A0Q9YNQ9_9GAMM</name>
<protein>
    <recommendedName>
        <fullName evidence="5">Leucine rich repeat variant</fullName>
    </recommendedName>
</protein>
<dbReference type="RefSeq" id="WP_075065478.1">
    <property type="nucleotide sequence ID" value="NZ_LKAJ02000001.1"/>
</dbReference>
<dbReference type="AlphaFoldDB" id="A0A0Q9YNQ9"/>
<reference evidence="3" key="2">
    <citation type="journal article" date="2016" name="Genome Announc.">
        <title>Draft Genome Sequences of Two Novel Amoeba-Resistant Intranuclear Bacteria, 'Candidatus Berkiella cookevillensis' and 'Candidatus Berkiella aquae'.</title>
        <authorList>
            <person name="Mehari Y.T."/>
            <person name="Arivett B.A."/>
            <person name="Farone A.L."/>
            <person name="Gunderson J.H."/>
            <person name="Farone M.B."/>
        </authorList>
    </citation>
    <scope>NUCLEOTIDE SEQUENCE</scope>
    <source>
        <strain evidence="3">HT99</strain>
    </source>
</reference>
<reference evidence="3" key="3">
    <citation type="submission" date="2021-06" db="EMBL/GenBank/DDBJ databases">
        <title>Genomic Description and Analysis of Intracellular Bacteria, Candidatus Berkiella cookevillensis and Candidatus Berkiella aquae.</title>
        <authorList>
            <person name="Kidane D.T."/>
            <person name="Mehari Y.T."/>
            <person name="Rice F.C."/>
            <person name="Arivett B.A."/>
            <person name="Farone A.L."/>
            <person name="Berk S.G."/>
            <person name="Farone M.B."/>
        </authorList>
    </citation>
    <scope>NUCLEOTIDE SEQUENCE</scope>
    <source>
        <strain evidence="3">HT99</strain>
    </source>
</reference>
<evidence type="ECO:0000256" key="1">
    <source>
        <dbReference type="SAM" id="MobiDB-lite"/>
    </source>
</evidence>
<evidence type="ECO:0008006" key="5">
    <source>
        <dbReference type="Google" id="ProtNLM"/>
    </source>
</evidence>
<reference evidence="2" key="1">
    <citation type="submission" date="2015-09" db="EMBL/GenBank/DDBJ databases">
        <title>Draft Genome Sequences of Two Novel Amoeba-resistant Intranuclear Bacteria, Candidatus Berkiella cookevillensis and Candidatus Berkiella aquae.</title>
        <authorList>
            <person name="Mehari Y.T."/>
            <person name="Arivett B.A."/>
            <person name="Farone A.L."/>
            <person name="Gunderson J.H."/>
            <person name="Farone M.B."/>
        </authorList>
    </citation>
    <scope>NUCLEOTIDE SEQUENCE [LARGE SCALE GENOMIC DNA]</scope>
    <source>
        <strain evidence="2">HT99</strain>
    </source>
</reference>
<evidence type="ECO:0000313" key="3">
    <source>
        <dbReference type="EMBL" id="MCS5712370.1"/>
    </source>
</evidence>
<evidence type="ECO:0000313" key="2">
    <source>
        <dbReference type="EMBL" id="KRG22429.1"/>
    </source>
</evidence>
<accession>A0A0Q9YNQ9</accession>
<dbReference type="EMBL" id="LKAJ01000002">
    <property type="protein sequence ID" value="KRG22429.1"/>
    <property type="molecule type" value="Genomic_DNA"/>
</dbReference>
<feature type="region of interest" description="Disordered" evidence="1">
    <location>
        <begin position="1"/>
        <end position="20"/>
    </location>
</feature>
<sequence>MPSNKKRPLTRSTQGAKGTRQEILKVQEGQHAIDAVFSNADLISHIQSFLPAYKLRGQHAVGNVSKKFHAAQTTNNKLNSISLSDVVRTCRSSDDVRNIFNDKTLFQQLNWQAMLEILSYHPEVALRLLNEPKWLSNQDTCILSSKNEVLGVSLLKSLSCRRLNDNEIAKIGSDCPALAMRILNDPSLRSKMSITALTQLGKKQLDVAKKMLTDTDFRTRLQGNNLAILGYSHLEVAKLILADKELRLKMSFHDLVSICSNHPQLALAMLKESDFSAQLNSCYISMICEKHGSIALSVLQNDDLLLNLELSWVCIIASQDPHVARKILETFHSTLTGDDLANLGHQHFGIAKLILNNAQFREKLKGEHLARLGCANLAIAREILNDENLRQRLGRLELIILCNLPGATIMILDIPELFNTLTEDDLDYIRSKDFPLVNDHILSKLAGKVFLTYEEERLMKHLVTDVYKFKGICNLVQKVLNEEAKQIFAKKARI</sequence>
<comment type="caution">
    <text evidence="2">The sequence shown here is derived from an EMBL/GenBank/DDBJ whole genome shotgun (WGS) entry which is preliminary data.</text>
</comment>
<dbReference type="EMBL" id="LKAJ02000001">
    <property type="protein sequence ID" value="MCS5712370.1"/>
    <property type="molecule type" value="Genomic_DNA"/>
</dbReference>
<dbReference type="Proteomes" id="UP000051497">
    <property type="component" value="Unassembled WGS sequence"/>
</dbReference>
<evidence type="ECO:0000313" key="4">
    <source>
        <dbReference type="Proteomes" id="UP000051497"/>
    </source>
</evidence>
<organism evidence="2">
    <name type="scientific">Candidatus Berkiella aquae</name>
    <dbReference type="NCBI Taxonomy" id="295108"/>
    <lineage>
        <taxon>Bacteria</taxon>
        <taxon>Pseudomonadati</taxon>
        <taxon>Pseudomonadota</taxon>
        <taxon>Gammaproteobacteria</taxon>
        <taxon>Candidatus Berkiellales</taxon>
        <taxon>Candidatus Berkiellaceae</taxon>
        <taxon>Candidatus Berkiella</taxon>
    </lineage>
</organism>
<keyword evidence="4" id="KW-1185">Reference proteome</keyword>
<gene>
    <name evidence="2" type="ORF">HT99x_00851</name>
    <name evidence="3" type="ORF">HT99x_013090</name>
</gene>
<proteinExistence type="predicted"/>